<dbReference type="Gene3D" id="3.40.50.720">
    <property type="entry name" value="NAD(P)-binding Rossmann-like Domain"/>
    <property type="match status" value="1"/>
</dbReference>
<dbReference type="EMBL" id="CP036422">
    <property type="protein sequence ID" value="QFU75010.1"/>
    <property type="molecule type" value="Genomic_DNA"/>
</dbReference>
<keyword evidence="6 10" id="KW-0521">NADP</keyword>
<evidence type="ECO:0000256" key="3">
    <source>
        <dbReference type="ARBA" id="ARBA00013014"/>
    </source>
</evidence>
<comment type="similarity">
    <text evidence="2 10">Belongs to the ketopantoate reductase family.</text>
</comment>
<dbReference type="FunFam" id="1.10.1040.10:FF:000017">
    <property type="entry name" value="2-dehydropantoate 2-reductase"/>
    <property type="match status" value="1"/>
</dbReference>
<evidence type="ECO:0000256" key="7">
    <source>
        <dbReference type="ARBA" id="ARBA00023002"/>
    </source>
</evidence>
<dbReference type="InterPro" id="IPR050838">
    <property type="entry name" value="Ketopantoate_reductase"/>
</dbReference>
<evidence type="ECO:0000256" key="9">
    <source>
        <dbReference type="ARBA" id="ARBA00048793"/>
    </source>
</evidence>
<dbReference type="EC" id="1.1.1.169" evidence="3 10"/>
<dbReference type="PANTHER" id="PTHR43765:SF2">
    <property type="entry name" value="2-DEHYDROPANTOATE 2-REDUCTASE"/>
    <property type="match status" value="1"/>
</dbReference>
<keyword evidence="14" id="KW-1185">Reference proteome</keyword>
<dbReference type="InterPro" id="IPR036291">
    <property type="entry name" value="NAD(P)-bd_dom_sf"/>
</dbReference>
<dbReference type="GO" id="GO:0050661">
    <property type="term" value="F:NADP binding"/>
    <property type="evidence" value="ECO:0007669"/>
    <property type="project" value="TreeGrafter"/>
</dbReference>
<dbReference type="InterPro" id="IPR013328">
    <property type="entry name" value="6PGD_dom2"/>
</dbReference>
<feature type="domain" description="Ketopantoate reductase N-terminal" evidence="11">
    <location>
        <begin position="26"/>
        <end position="168"/>
    </location>
</feature>
<dbReference type="GO" id="GO:0005737">
    <property type="term" value="C:cytoplasm"/>
    <property type="evidence" value="ECO:0007669"/>
    <property type="project" value="TreeGrafter"/>
</dbReference>
<sequence length="315" mass="33739">MTSSAGSNNGIVCRCYYRETHMPTSWHILGAGAIGCLFADALTAQGITTTLVLRDCAASAPLLTLERDGKTYNRQLASTPASAADQISRLLVTTKAYDVVSAIGSVRHRLALGADVVLLVNGLGYADQVAQIAPDITLYSATTTEGVFRRGPWDFCHAGQGVTLVGAMTASAPADWFTPWQNLGLKCRWTESIEPALWHKLAINCAINPLTAIHRCQNGALATRPELAAQVRQLCSEIARVSAAAGFESTANNIEHDAFTVIENTAENRSSMLQDTLADRPTEIDFITGHLVARADQLGVAAPLNSKLLEQIRHA</sequence>
<proteinExistence type="inferred from homology"/>
<keyword evidence="7 10" id="KW-0560">Oxidoreductase</keyword>
<dbReference type="Gene3D" id="1.10.1040.10">
    <property type="entry name" value="N-(1-d-carboxylethyl)-l-norvaline Dehydrogenase, domain 2"/>
    <property type="match status" value="1"/>
</dbReference>
<organism evidence="13 14">
    <name type="scientific">Halioglobus maricola</name>
    <dbReference type="NCBI Taxonomy" id="2601894"/>
    <lineage>
        <taxon>Bacteria</taxon>
        <taxon>Pseudomonadati</taxon>
        <taxon>Pseudomonadota</taxon>
        <taxon>Gammaproteobacteria</taxon>
        <taxon>Cellvibrionales</taxon>
        <taxon>Halieaceae</taxon>
        <taxon>Halioglobus</taxon>
    </lineage>
</organism>
<evidence type="ECO:0000313" key="13">
    <source>
        <dbReference type="EMBL" id="QFU75010.1"/>
    </source>
</evidence>
<dbReference type="NCBIfam" id="TIGR00745">
    <property type="entry name" value="apbA_panE"/>
    <property type="match status" value="1"/>
</dbReference>
<dbReference type="Proteomes" id="UP000326287">
    <property type="component" value="Chromosome"/>
</dbReference>
<dbReference type="SUPFAM" id="SSF51735">
    <property type="entry name" value="NAD(P)-binding Rossmann-fold domains"/>
    <property type="match status" value="1"/>
</dbReference>
<evidence type="ECO:0000256" key="5">
    <source>
        <dbReference type="ARBA" id="ARBA00022655"/>
    </source>
</evidence>
<evidence type="ECO:0000256" key="8">
    <source>
        <dbReference type="ARBA" id="ARBA00032024"/>
    </source>
</evidence>
<evidence type="ECO:0000256" key="6">
    <source>
        <dbReference type="ARBA" id="ARBA00022857"/>
    </source>
</evidence>
<dbReference type="InterPro" id="IPR003710">
    <property type="entry name" value="ApbA"/>
</dbReference>
<dbReference type="GO" id="GO:0015940">
    <property type="term" value="P:pantothenate biosynthetic process"/>
    <property type="evidence" value="ECO:0007669"/>
    <property type="project" value="UniProtKB-UniPathway"/>
</dbReference>
<evidence type="ECO:0000313" key="14">
    <source>
        <dbReference type="Proteomes" id="UP000326287"/>
    </source>
</evidence>
<accession>A0A5P9NGS6</accession>
<evidence type="ECO:0000259" key="11">
    <source>
        <dbReference type="Pfam" id="PF02558"/>
    </source>
</evidence>
<dbReference type="PANTHER" id="PTHR43765">
    <property type="entry name" value="2-DEHYDROPANTOATE 2-REDUCTASE-RELATED"/>
    <property type="match status" value="1"/>
</dbReference>
<protein>
    <recommendedName>
        <fullName evidence="4 10">2-dehydropantoate 2-reductase</fullName>
        <ecNumber evidence="3 10">1.1.1.169</ecNumber>
    </recommendedName>
    <alternativeName>
        <fullName evidence="8 10">Ketopantoate reductase</fullName>
    </alternativeName>
</protein>
<evidence type="ECO:0000256" key="4">
    <source>
        <dbReference type="ARBA" id="ARBA00019465"/>
    </source>
</evidence>
<comment type="pathway">
    <text evidence="1 10">Cofactor biosynthesis; (R)-pantothenate biosynthesis; (R)-pantoate from 3-methyl-2-oxobutanoate: step 2/2.</text>
</comment>
<dbReference type="InterPro" id="IPR013332">
    <property type="entry name" value="KPR_N"/>
</dbReference>
<evidence type="ECO:0000256" key="2">
    <source>
        <dbReference type="ARBA" id="ARBA00007870"/>
    </source>
</evidence>
<evidence type="ECO:0000256" key="10">
    <source>
        <dbReference type="RuleBase" id="RU362068"/>
    </source>
</evidence>
<comment type="catalytic activity">
    <reaction evidence="9 10">
        <text>(R)-pantoate + NADP(+) = 2-dehydropantoate + NADPH + H(+)</text>
        <dbReference type="Rhea" id="RHEA:16233"/>
        <dbReference type="ChEBI" id="CHEBI:11561"/>
        <dbReference type="ChEBI" id="CHEBI:15378"/>
        <dbReference type="ChEBI" id="CHEBI:15980"/>
        <dbReference type="ChEBI" id="CHEBI:57783"/>
        <dbReference type="ChEBI" id="CHEBI:58349"/>
        <dbReference type="EC" id="1.1.1.169"/>
    </reaction>
</comment>
<dbReference type="InterPro" id="IPR008927">
    <property type="entry name" value="6-PGluconate_DH-like_C_sf"/>
</dbReference>
<dbReference type="AlphaFoldDB" id="A0A5P9NGS6"/>
<comment type="function">
    <text evidence="10">Catalyzes the NADPH-dependent reduction of ketopantoate into pantoic acid.</text>
</comment>
<keyword evidence="5 10" id="KW-0566">Pantothenate biosynthesis</keyword>
<feature type="domain" description="Ketopantoate reductase C-terminal" evidence="12">
    <location>
        <begin position="193"/>
        <end position="314"/>
    </location>
</feature>
<dbReference type="InterPro" id="IPR013752">
    <property type="entry name" value="KPA_reductase"/>
</dbReference>
<reference evidence="13 14" key="1">
    <citation type="submission" date="2019-02" db="EMBL/GenBank/DDBJ databases">
        <authorList>
            <person name="Li S.-H."/>
        </authorList>
    </citation>
    <scope>NUCLEOTIDE SEQUENCE [LARGE SCALE GENOMIC DNA]</scope>
    <source>
        <strain evidence="13 14">IMCC14385</strain>
    </source>
</reference>
<evidence type="ECO:0000259" key="12">
    <source>
        <dbReference type="Pfam" id="PF08546"/>
    </source>
</evidence>
<dbReference type="SUPFAM" id="SSF48179">
    <property type="entry name" value="6-phosphogluconate dehydrogenase C-terminal domain-like"/>
    <property type="match status" value="1"/>
</dbReference>
<dbReference type="UniPathway" id="UPA00028">
    <property type="reaction ID" value="UER00004"/>
</dbReference>
<dbReference type="Pfam" id="PF02558">
    <property type="entry name" value="ApbA"/>
    <property type="match status" value="1"/>
</dbReference>
<name>A0A5P9NGS6_9GAMM</name>
<evidence type="ECO:0000256" key="1">
    <source>
        <dbReference type="ARBA" id="ARBA00004994"/>
    </source>
</evidence>
<gene>
    <name evidence="13" type="ORF">EY643_04755</name>
</gene>
<dbReference type="GO" id="GO:0008677">
    <property type="term" value="F:2-dehydropantoate 2-reductase activity"/>
    <property type="evidence" value="ECO:0007669"/>
    <property type="project" value="UniProtKB-EC"/>
</dbReference>
<dbReference type="KEGG" id="halc:EY643_04755"/>
<dbReference type="Pfam" id="PF08546">
    <property type="entry name" value="ApbA_C"/>
    <property type="match status" value="1"/>
</dbReference>
<dbReference type="OrthoDB" id="6530772at2"/>